<dbReference type="WBParaSite" id="PS1159_v2.g8788.t1">
    <property type="protein sequence ID" value="PS1159_v2.g8788.t1"/>
    <property type="gene ID" value="PS1159_v2.g8788"/>
</dbReference>
<proteinExistence type="predicted"/>
<evidence type="ECO:0000313" key="2">
    <source>
        <dbReference type="WBParaSite" id="PS1159_v2.g8788.t1"/>
    </source>
</evidence>
<evidence type="ECO:0000313" key="1">
    <source>
        <dbReference type="Proteomes" id="UP000887580"/>
    </source>
</evidence>
<name>A0AC35GTV2_9BILA</name>
<accession>A0AC35GTV2</accession>
<organism evidence="1 2">
    <name type="scientific">Panagrolaimus sp. PS1159</name>
    <dbReference type="NCBI Taxonomy" id="55785"/>
    <lineage>
        <taxon>Eukaryota</taxon>
        <taxon>Metazoa</taxon>
        <taxon>Ecdysozoa</taxon>
        <taxon>Nematoda</taxon>
        <taxon>Chromadorea</taxon>
        <taxon>Rhabditida</taxon>
        <taxon>Tylenchina</taxon>
        <taxon>Panagrolaimomorpha</taxon>
        <taxon>Panagrolaimoidea</taxon>
        <taxon>Panagrolaimidae</taxon>
        <taxon>Panagrolaimus</taxon>
    </lineage>
</organism>
<sequence>MSDALQQLIASFTPEQMELWRAAQPQVQADPVNIQQLDENNMQVDPVLDFSTDENIMNLVHPLLKYG</sequence>
<protein>
    <submittedName>
        <fullName evidence="2">Uncharacterized protein</fullName>
    </submittedName>
</protein>
<reference evidence="2" key="1">
    <citation type="submission" date="2022-11" db="UniProtKB">
        <authorList>
            <consortium name="WormBaseParasite"/>
        </authorList>
    </citation>
    <scope>IDENTIFICATION</scope>
</reference>
<dbReference type="Proteomes" id="UP000887580">
    <property type="component" value="Unplaced"/>
</dbReference>